<feature type="domain" description="Calcineurin-like phosphoesterase" evidence="12">
    <location>
        <begin position="21"/>
        <end position="253"/>
    </location>
</feature>
<keyword evidence="10" id="KW-0511">Multifunctional enzyme</keyword>
<dbReference type="Pfam" id="PF00149">
    <property type="entry name" value="Metallophos"/>
    <property type="match status" value="1"/>
</dbReference>
<dbReference type="GO" id="GO:0030288">
    <property type="term" value="C:outer membrane-bounded periplasmic space"/>
    <property type="evidence" value="ECO:0007669"/>
    <property type="project" value="TreeGrafter"/>
</dbReference>
<dbReference type="AlphaFoldDB" id="A0A0Q3WSX7"/>
<dbReference type="Pfam" id="PF02872">
    <property type="entry name" value="5_nucleotid_C"/>
    <property type="match status" value="1"/>
</dbReference>
<proteinExistence type="inferred from homology"/>
<dbReference type="SUPFAM" id="SSF55816">
    <property type="entry name" value="5'-nucleotidase (syn. UDP-sugar hydrolase), C-terminal domain"/>
    <property type="match status" value="1"/>
</dbReference>
<dbReference type="InterPro" id="IPR029052">
    <property type="entry name" value="Metallo-depent_PP-like"/>
</dbReference>
<dbReference type="InterPro" id="IPR008334">
    <property type="entry name" value="5'-Nucleotdase_C"/>
</dbReference>
<dbReference type="PROSITE" id="PS00785">
    <property type="entry name" value="5_NUCLEOTIDASE_1"/>
    <property type="match status" value="1"/>
</dbReference>
<gene>
    <name evidence="14" type="ORF">AN964_19490</name>
</gene>
<accession>A0A0Q3WSX7</accession>
<evidence type="ECO:0000256" key="11">
    <source>
        <dbReference type="RuleBase" id="RU362119"/>
    </source>
</evidence>
<dbReference type="InterPro" id="IPR006179">
    <property type="entry name" value="5_nucleotidase/apyrase"/>
</dbReference>
<evidence type="ECO:0000313" key="15">
    <source>
        <dbReference type="Proteomes" id="UP000051888"/>
    </source>
</evidence>
<dbReference type="PANTHER" id="PTHR11575">
    <property type="entry name" value="5'-NUCLEOTIDASE-RELATED"/>
    <property type="match status" value="1"/>
</dbReference>
<feature type="domain" description="5'-Nucleotidase C-terminal" evidence="13">
    <location>
        <begin position="329"/>
        <end position="499"/>
    </location>
</feature>
<evidence type="ECO:0000256" key="2">
    <source>
        <dbReference type="ARBA" id="ARBA00001730"/>
    </source>
</evidence>
<dbReference type="GO" id="GO:0008254">
    <property type="term" value="F:3'-nucleotidase activity"/>
    <property type="evidence" value="ECO:0007669"/>
    <property type="project" value="UniProtKB-EC"/>
</dbReference>
<evidence type="ECO:0000256" key="9">
    <source>
        <dbReference type="ARBA" id="ARBA00022801"/>
    </source>
</evidence>
<dbReference type="InterPro" id="IPR006146">
    <property type="entry name" value="5'-Nucleotdase_CS"/>
</dbReference>
<dbReference type="InterPro" id="IPR004843">
    <property type="entry name" value="Calcineurin-like_PHP"/>
</dbReference>
<dbReference type="InterPro" id="IPR041827">
    <property type="entry name" value="CpdB_N"/>
</dbReference>
<dbReference type="SUPFAM" id="SSF56300">
    <property type="entry name" value="Metallo-dependent phosphatases"/>
    <property type="match status" value="1"/>
</dbReference>
<dbReference type="STRING" id="157838.AN964_19490"/>
<comment type="similarity">
    <text evidence="5 11">Belongs to the 5'-nucleotidase family.</text>
</comment>
<dbReference type="Gene3D" id="3.90.780.10">
    <property type="entry name" value="5'-Nucleotidase, C-terminal domain"/>
    <property type="match status" value="1"/>
</dbReference>
<dbReference type="PRINTS" id="PR01607">
    <property type="entry name" value="APYRASEFAMLY"/>
</dbReference>
<sequence>MVYRIVRLERNFIMDKMELVILETSDVHGNIFPINYGNNKPFDVGLGKVATLIKKEKAKHAHVLLVENGDLIQGTPLTYHYARIQSERPNPMIILANELNYDAAVFGNHEFNYGKELLASAVNESSFPWLSANIISKETGEPYFGKPYIIKELDSNLRVGILGLTTPYIPNWEQPQHIEGMEFEDAVVTAKKWVSLLKTEEKVDIVVVAYHGGFECDLETGEPTETLTGENQGYQLCMEVEGIDVLLTGHQHRQIAGNMINGVIVVQPGNNGIALGKVTLKLEKDENGWNCVGKSSELLSVADVEADKALLEKVMEYENDTQEWLDQPIGKIEGDMLVRNPMEIRTKDNALIEFINRVQMEVAGVDISNTALFDNISPGFPENVTMRDVVSNYIYPNTLKVIRITGQDMKDALERSASYFKQYEGGEIEVNPAFSTPKPQHYNYDMWEGIDYLIDISKPIGERIVKLEYKGQPVRFEQEYDVVMNNYRAGGGGDYFMYKNKPVIKDIPTDVSEFIANYILEKKRVKATVNHNWKVIY</sequence>
<comment type="cofactor">
    <cofactor evidence="3">
        <name>a divalent metal cation</name>
        <dbReference type="ChEBI" id="CHEBI:60240"/>
    </cofactor>
</comment>
<dbReference type="GO" id="GO:0008663">
    <property type="term" value="F:2',3'-cyclic-nucleotide 2'-phosphodiesterase activity"/>
    <property type="evidence" value="ECO:0007669"/>
    <property type="project" value="UniProtKB-EC"/>
</dbReference>
<evidence type="ECO:0000256" key="1">
    <source>
        <dbReference type="ARBA" id="ARBA00000527"/>
    </source>
</evidence>
<dbReference type="GO" id="GO:0000166">
    <property type="term" value="F:nucleotide binding"/>
    <property type="evidence" value="ECO:0007669"/>
    <property type="project" value="UniProtKB-KW"/>
</dbReference>
<comment type="catalytic activity">
    <reaction evidence="1">
        <text>a ribonucleoside 3'-phosphate + H2O = a ribonucleoside + phosphate</text>
        <dbReference type="Rhea" id="RHEA:10144"/>
        <dbReference type="ChEBI" id="CHEBI:13197"/>
        <dbReference type="ChEBI" id="CHEBI:15377"/>
        <dbReference type="ChEBI" id="CHEBI:18254"/>
        <dbReference type="ChEBI" id="CHEBI:43474"/>
        <dbReference type="EC" id="3.1.3.6"/>
    </reaction>
</comment>
<evidence type="ECO:0000256" key="3">
    <source>
        <dbReference type="ARBA" id="ARBA00001968"/>
    </source>
</evidence>
<keyword evidence="6" id="KW-0479">Metal-binding</keyword>
<comment type="catalytic activity">
    <reaction evidence="2">
        <text>a nucleoside 2',3'-cyclic phosphate + H2O = a nucleoside 3'-phosphate + H(+)</text>
        <dbReference type="Rhea" id="RHEA:19621"/>
        <dbReference type="ChEBI" id="CHEBI:15377"/>
        <dbReference type="ChEBI" id="CHEBI:15378"/>
        <dbReference type="ChEBI" id="CHEBI:66949"/>
        <dbReference type="ChEBI" id="CHEBI:66954"/>
        <dbReference type="EC" id="3.1.4.16"/>
    </reaction>
</comment>
<evidence type="ECO:0000256" key="6">
    <source>
        <dbReference type="ARBA" id="ARBA00022723"/>
    </source>
</evidence>
<dbReference type="Proteomes" id="UP000051888">
    <property type="component" value="Unassembled WGS sequence"/>
</dbReference>
<evidence type="ECO:0000313" key="14">
    <source>
        <dbReference type="EMBL" id="KQL51187.1"/>
    </source>
</evidence>
<dbReference type="GO" id="GO:0009166">
    <property type="term" value="P:nucleotide catabolic process"/>
    <property type="evidence" value="ECO:0007669"/>
    <property type="project" value="InterPro"/>
</dbReference>
<keyword evidence="15" id="KW-1185">Reference proteome</keyword>
<dbReference type="GO" id="GO:0046872">
    <property type="term" value="F:metal ion binding"/>
    <property type="evidence" value="ECO:0007669"/>
    <property type="project" value="UniProtKB-KW"/>
</dbReference>
<reference evidence="14 15" key="1">
    <citation type="submission" date="2015-09" db="EMBL/GenBank/DDBJ databases">
        <title>Genome sequencing project for genomic taxonomy and phylogenomics of Bacillus-like bacteria.</title>
        <authorList>
            <person name="Liu B."/>
            <person name="Wang J."/>
            <person name="Zhu Y."/>
            <person name="Liu G."/>
            <person name="Chen Q."/>
            <person name="Chen Z."/>
            <person name="Lan J."/>
            <person name="Che J."/>
            <person name="Ge C."/>
            <person name="Shi H."/>
            <person name="Pan Z."/>
            <person name="Liu X."/>
        </authorList>
    </citation>
    <scope>NUCLEOTIDE SEQUENCE [LARGE SCALE GENOMIC DNA]</scope>
    <source>
        <strain evidence="14 15">LMG 18435</strain>
    </source>
</reference>
<evidence type="ECO:0000256" key="4">
    <source>
        <dbReference type="ARBA" id="ARBA00004196"/>
    </source>
</evidence>
<dbReference type="PANTHER" id="PTHR11575:SF6">
    <property type="entry name" value="2',3'-CYCLIC-NUCLEOTIDE 2'-PHOSPHODIESTERASE_3'-NUCLEOTIDASE"/>
    <property type="match status" value="1"/>
</dbReference>
<evidence type="ECO:0000256" key="10">
    <source>
        <dbReference type="ARBA" id="ARBA00023268"/>
    </source>
</evidence>
<dbReference type="InterPro" id="IPR036907">
    <property type="entry name" value="5'-Nucleotdase_C_sf"/>
</dbReference>
<dbReference type="PATRIC" id="fig|157838.3.peg.4304"/>
<comment type="subcellular location">
    <subcellularLocation>
        <location evidence="4">Cell envelope</location>
    </subcellularLocation>
</comment>
<protein>
    <submittedName>
        <fullName evidence="14">2', 3'-cyclic nucleotide 2'-phosphodiesterase</fullName>
    </submittedName>
</protein>
<dbReference type="EMBL" id="LJJC01000006">
    <property type="protein sequence ID" value="KQL51187.1"/>
    <property type="molecule type" value="Genomic_DNA"/>
</dbReference>
<evidence type="ECO:0000256" key="8">
    <source>
        <dbReference type="ARBA" id="ARBA00022741"/>
    </source>
</evidence>
<comment type="caution">
    <text evidence="14">The sequence shown here is derived from an EMBL/GenBank/DDBJ whole genome shotgun (WGS) entry which is preliminary data.</text>
</comment>
<evidence type="ECO:0000256" key="5">
    <source>
        <dbReference type="ARBA" id="ARBA00006654"/>
    </source>
</evidence>
<evidence type="ECO:0000259" key="12">
    <source>
        <dbReference type="Pfam" id="PF00149"/>
    </source>
</evidence>
<keyword evidence="7" id="KW-0732">Signal</keyword>
<keyword evidence="8 11" id="KW-0547">Nucleotide-binding</keyword>
<dbReference type="Gene3D" id="3.60.21.10">
    <property type="match status" value="1"/>
</dbReference>
<evidence type="ECO:0000259" key="13">
    <source>
        <dbReference type="Pfam" id="PF02872"/>
    </source>
</evidence>
<organism evidence="14 15">
    <name type="scientific">Heyndrickxia shackletonii</name>
    <dbReference type="NCBI Taxonomy" id="157838"/>
    <lineage>
        <taxon>Bacteria</taxon>
        <taxon>Bacillati</taxon>
        <taxon>Bacillota</taxon>
        <taxon>Bacilli</taxon>
        <taxon>Bacillales</taxon>
        <taxon>Bacillaceae</taxon>
        <taxon>Heyndrickxia</taxon>
    </lineage>
</organism>
<name>A0A0Q3WSX7_9BACI</name>
<keyword evidence="9 11" id="KW-0378">Hydrolase</keyword>
<dbReference type="CDD" id="cd07410">
    <property type="entry name" value="MPP_CpdB_N"/>
    <property type="match status" value="1"/>
</dbReference>
<evidence type="ECO:0000256" key="7">
    <source>
        <dbReference type="ARBA" id="ARBA00022729"/>
    </source>
</evidence>